<dbReference type="SUPFAM" id="SSF52799">
    <property type="entry name" value="(Phosphotyrosine protein) phosphatases II"/>
    <property type="match status" value="2"/>
</dbReference>
<proteinExistence type="predicted"/>
<dbReference type="PROSITE" id="PS00022">
    <property type="entry name" value="EGF_1"/>
    <property type="match status" value="1"/>
</dbReference>
<dbReference type="PROSITE" id="PS50055">
    <property type="entry name" value="TYR_PHOSPHATASE_PTP"/>
    <property type="match status" value="2"/>
</dbReference>
<feature type="domain" description="Tyrosine specific protein phosphatases" evidence="8">
    <location>
        <begin position="862"/>
        <end position="949"/>
    </location>
</feature>
<dbReference type="CDD" id="cd00047">
    <property type="entry name" value="PTPc"/>
    <property type="match status" value="2"/>
</dbReference>
<gene>
    <name evidence="9" type="ORF">BaRGS_00019080</name>
</gene>
<dbReference type="PROSITE" id="PS01248">
    <property type="entry name" value="EGF_LAM_1"/>
    <property type="match status" value="1"/>
</dbReference>
<evidence type="ECO:0000256" key="4">
    <source>
        <dbReference type="ARBA" id="ARBA00051722"/>
    </source>
</evidence>
<comment type="catalytic activity">
    <reaction evidence="4">
        <text>O-phospho-L-tyrosyl-[protein] + H2O = L-tyrosyl-[protein] + phosphate</text>
        <dbReference type="Rhea" id="RHEA:10684"/>
        <dbReference type="Rhea" id="RHEA-COMP:10136"/>
        <dbReference type="Rhea" id="RHEA-COMP:20101"/>
        <dbReference type="ChEBI" id="CHEBI:15377"/>
        <dbReference type="ChEBI" id="CHEBI:43474"/>
        <dbReference type="ChEBI" id="CHEBI:46858"/>
        <dbReference type="ChEBI" id="CHEBI:61978"/>
        <dbReference type="EC" id="3.1.3.48"/>
    </reaction>
</comment>
<dbReference type="Gene3D" id="3.90.190.10">
    <property type="entry name" value="Protein tyrosine phosphatase superfamily"/>
    <property type="match status" value="2"/>
</dbReference>
<dbReference type="AlphaFoldDB" id="A0ABD0KSC7"/>
<evidence type="ECO:0000256" key="1">
    <source>
        <dbReference type="ARBA" id="ARBA00013064"/>
    </source>
</evidence>
<dbReference type="InterPro" id="IPR003595">
    <property type="entry name" value="Tyr_Pase_cat"/>
</dbReference>
<feature type="domain" description="Tyrosine-protein phosphatase" evidence="7">
    <location>
        <begin position="691"/>
        <end position="958"/>
    </location>
</feature>
<keyword evidence="6" id="KW-0812">Transmembrane</keyword>
<reference evidence="9 10" key="1">
    <citation type="journal article" date="2023" name="Sci. Data">
        <title>Genome assembly of the Korean intertidal mud-creeper Batillaria attramentaria.</title>
        <authorList>
            <person name="Patra A.K."/>
            <person name="Ho P.T."/>
            <person name="Jun S."/>
            <person name="Lee S.J."/>
            <person name="Kim Y."/>
            <person name="Won Y.J."/>
        </authorList>
    </citation>
    <scope>NUCLEOTIDE SEQUENCE [LARGE SCALE GENOMIC DNA]</scope>
    <source>
        <strain evidence="9">Wonlab-2016</strain>
    </source>
</reference>
<organism evidence="9 10">
    <name type="scientific">Batillaria attramentaria</name>
    <dbReference type="NCBI Taxonomy" id="370345"/>
    <lineage>
        <taxon>Eukaryota</taxon>
        <taxon>Metazoa</taxon>
        <taxon>Spiralia</taxon>
        <taxon>Lophotrochozoa</taxon>
        <taxon>Mollusca</taxon>
        <taxon>Gastropoda</taxon>
        <taxon>Caenogastropoda</taxon>
        <taxon>Sorbeoconcha</taxon>
        <taxon>Cerithioidea</taxon>
        <taxon>Batillariidae</taxon>
        <taxon>Batillaria</taxon>
    </lineage>
</organism>
<keyword evidence="6" id="KW-0472">Membrane</keyword>
<feature type="compositionally biased region" description="Polar residues" evidence="5">
    <location>
        <begin position="292"/>
        <end position="311"/>
    </location>
</feature>
<dbReference type="Gene3D" id="2.10.25.10">
    <property type="entry name" value="Laminin"/>
    <property type="match status" value="1"/>
</dbReference>
<feature type="compositionally biased region" description="Low complexity" evidence="5">
    <location>
        <begin position="277"/>
        <end position="291"/>
    </location>
</feature>
<dbReference type="InterPro" id="IPR000242">
    <property type="entry name" value="PTP_cat"/>
</dbReference>
<evidence type="ECO:0000256" key="3">
    <source>
        <dbReference type="ARBA" id="ARBA00022912"/>
    </source>
</evidence>
<dbReference type="InterPro" id="IPR000742">
    <property type="entry name" value="EGF"/>
</dbReference>
<dbReference type="InterPro" id="IPR002049">
    <property type="entry name" value="LE_dom"/>
</dbReference>
<dbReference type="EC" id="3.1.3.48" evidence="1"/>
<evidence type="ECO:0000259" key="8">
    <source>
        <dbReference type="PROSITE" id="PS50056"/>
    </source>
</evidence>
<name>A0ABD0KSC7_9CAEN</name>
<dbReference type="SMART" id="SM00181">
    <property type="entry name" value="EGF"/>
    <property type="match status" value="3"/>
</dbReference>
<evidence type="ECO:0000256" key="6">
    <source>
        <dbReference type="SAM" id="Phobius"/>
    </source>
</evidence>
<feature type="transmembrane region" description="Helical" evidence="6">
    <location>
        <begin position="171"/>
        <end position="195"/>
    </location>
</feature>
<dbReference type="CDD" id="cd00055">
    <property type="entry name" value="EGF_Lam"/>
    <property type="match status" value="1"/>
</dbReference>
<dbReference type="PROSITE" id="PS50056">
    <property type="entry name" value="TYR_PHOSPHATASE_2"/>
    <property type="match status" value="2"/>
</dbReference>
<feature type="compositionally biased region" description="Basic and acidic residues" evidence="5">
    <location>
        <begin position="213"/>
        <end position="223"/>
    </location>
</feature>
<dbReference type="InterPro" id="IPR050348">
    <property type="entry name" value="Protein-Tyr_Phosphatase"/>
</dbReference>
<evidence type="ECO:0000256" key="5">
    <source>
        <dbReference type="SAM" id="MobiDB-lite"/>
    </source>
</evidence>
<feature type="region of interest" description="Disordered" evidence="5">
    <location>
        <begin position="203"/>
        <end position="375"/>
    </location>
</feature>
<keyword evidence="2" id="KW-0378">Hydrolase</keyword>
<feature type="non-terminal residue" evidence="9">
    <location>
        <position position="1"/>
    </location>
</feature>
<dbReference type="Pfam" id="PF00053">
    <property type="entry name" value="EGF_laminin"/>
    <property type="match status" value="1"/>
</dbReference>
<dbReference type="InterPro" id="IPR029021">
    <property type="entry name" value="Prot-tyrosine_phosphatase-like"/>
</dbReference>
<dbReference type="SMART" id="SM00194">
    <property type="entry name" value="PTPc"/>
    <property type="match status" value="2"/>
</dbReference>
<keyword evidence="3" id="KW-0904">Protein phosphatase</keyword>
<dbReference type="Pfam" id="PF00102">
    <property type="entry name" value="Y_phosphatase"/>
    <property type="match status" value="2"/>
</dbReference>
<dbReference type="Gene3D" id="1.20.5.100">
    <property type="entry name" value="Cytochrome c1, transmembrane anchor, C-terminal"/>
    <property type="match status" value="1"/>
</dbReference>
<evidence type="ECO:0000313" key="10">
    <source>
        <dbReference type="Proteomes" id="UP001519460"/>
    </source>
</evidence>
<dbReference type="Proteomes" id="UP001519460">
    <property type="component" value="Unassembled WGS sequence"/>
</dbReference>
<dbReference type="PANTHER" id="PTHR19134">
    <property type="entry name" value="RECEPTOR-TYPE TYROSINE-PROTEIN PHOSPHATASE"/>
    <property type="match status" value="1"/>
</dbReference>
<feature type="compositionally biased region" description="Acidic residues" evidence="5">
    <location>
        <begin position="363"/>
        <end position="374"/>
    </location>
</feature>
<accession>A0ABD0KSC7</accession>
<feature type="domain" description="Tyrosine-protein phosphatase" evidence="7">
    <location>
        <begin position="407"/>
        <end position="661"/>
    </location>
</feature>
<dbReference type="PRINTS" id="PR00700">
    <property type="entry name" value="PRTYPHPHTASE"/>
</dbReference>
<keyword evidence="10" id="KW-1185">Reference proteome</keyword>
<protein>
    <recommendedName>
        <fullName evidence="1">protein-tyrosine-phosphatase</fullName>
        <ecNumber evidence="1">3.1.3.48</ecNumber>
    </recommendedName>
</protein>
<evidence type="ECO:0000313" key="9">
    <source>
        <dbReference type="EMBL" id="KAK7489685.1"/>
    </source>
</evidence>
<dbReference type="PROSITE" id="PS00383">
    <property type="entry name" value="TYR_PHOSPHATASE_1"/>
    <property type="match status" value="1"/>
</dbReference>
<evidence type="ECO:0000259" key="7">
    <source>
        <dbReference type="PROSITE" id="PS50055"/>
    </source>
</evidence>
<feature type="domain" description="Tyrosine specific protein phosphatases" evidence="8">
    <location>
        <begin position="579"/>
        <end position="652"/>
    </location>
</feature>
<dbReference type="FunFam" id="3.90.190.10:FF:000102">
    <property type="entry name" value="Receptor-type tyrosine-protein phosphatase"/>
    <property type="match status" value="1"/>
</dbReference>
<keyword evidence="6" id="KW-1133">Transmembrane helix</keyword>
<sequence>CAPGQFGDDCNQTCSVGCENICDLNTGNCTCRQGWDGPTCETCATGYYNKSESGDPTPGNCSSCGSGCSDTCNGQSGYCTCRPGWELPRCDRRCDGTCDAVIGNCTCGPQWIQPNSCSPGFYGETCFSPCTNCAGNGICSKQTGECETGCVEGWTGPTCAQPLMDEDEQNIAPIAGGVVGAVLVLAVVVVIIIVFRRRRQRAGSKASYGEVSDGGKDLSEESSKGLPMEAPHQSNSKPTGAVKPMKRADTSQKSTSAGHVDMNSGVDGNLYANIPRPSNNNNNAVTSAPNTQNVPSRGTANAANTRPSSSAPRRDVLYENVTLPARSGQASQPARPAQASPPPVGPKPVAHPAVSNKRSQGDDMPELDDDDAYNSEDLYGSFKSLSSTQQLDAFQRYLIACLGSGELADQFNKLPKGMTRPHKIGLSEENKRKNRFKAMCTYDFNRVILRRPEGDNSSDYINATYITGADREKQYIATQGPRVNTIDDLWWMVWQEGINQIVMLANLQEDGRDKCEQYWPASGKSQTYGHVTVRAFEEQQRADYVIRSFLLKAKGSSGERKVTQYHYMAWPDHGVPLAASLVDYWRYLKGRTTSTVPLLVHCSAGVGRTGTFIALDIAYDQESRGRDVNVNEIVTKLREERCLMVQSEAQYKFLHEVILEAHTSRNTRIPTNQFDVRFPGTIRLNTDNAVIDKEFLMLNQMGQFAGKPKHTMATMPENRDKNRNMDALPDDDHVVYLSAYVRGRNQYINAVYLSSFQQQKGFVLTQLPIPDNTLVDFWRLVEGCGVSTVISIGSEEEEKTVTRAGEVLNIGPYKVTLTTSTALNEHVSSYKLAFKTPSEDRSREVELLHYRNWAGEVPGDTSSLLQLVDTVKAKQTDDVTTSAKGAKPDDIKSPVVVQCIDGAARSGLFCALYDVISRVTYDEEVDVYLTAREVQRIRPQAVATQTQYRYLYQALQEYIRHLDVYQNV</sequence>
<dbReference type="EMBL" id="JACVVK020000135">
    <property type="protein sequence ID" value="KAK7489685.1"/>
    <property type="molecule type" value="Genomic_DNA"/>
</dbReference>
<dbReference type="PANTHER" id="PTHR19134:SF449">
    <property type="entry name" value="TYROSINE-PROTEIN PHOSPHATASE 1"/>
    <property type="match status" value="1"/>
</dbReference>
<evidence type="ECO:0000256" key="2">
    <source>
        <dbReference type="ARBA" id="ARBA00022801"/>
    </source>
</evidence>
<dbReference type="SMART" id="SM00404">
    <property type="entry name" value="PTPc_motif"/>
    <property type="match status" value="2"/>
</dbReference>
<dbReference type="GO" id="GO:0004725">
    <property type="term" value="F:protein tyrosine phosphatase activity"/>
    <property type="evidence" value="ECO:0007669"/>
    <property type="project" value="UniProtKB-EC"/>
</dbReference>
<feature type="compositionally biased region" description="Low complexity" evidence="5">
    <location>
        <begin position="327"/>
        <end position="338"/>
    </location>
</feature>
<comment type="caution">
    <text evidence="9">The sequence shown here is derived from an EMBL/GenBank/DDBJ whole genome shotgun (WGS) entry which is preliminary data.</text>
</comment>
<dbReference type="InterPro" id="IPR000387">
    <property type="entry name" value="Tyr_Pase_dom"/>
</dbReference>
<dbReference type="InterPro" id="IPR016130">
    <property type="entry name" value="Tyr_Pase_AS"/>
</dbReference>